<dbReference type="KEGG" id="ddl:Desdi_0685"/>
<reference evidence="4" key="1">
    <citation type="submission" date="2012-02" db="EMBL/GenBank/DDBJ databases">
        <title>Complete sequence of Desulfitobacterium dichloroeliminans LMG P-21439.</title>
        <authorList>
            <person name="Lucas S."/>
            <person name="Han J."/>
            <person name="Lapidus A."/>
            <person name="Cheng J.-F."/>
            <person name="Goodwin L."/>
            <person name="Pitluck S."/>
            <person name="Peters L."/>
            <person name="Ovchinnikova G."/>
            <person name="Teshima H."/>
            <person name="Detter J.C."/>
            <person name="Han C."/>
            <person name="Tapia R."/>
            <person name="Land M."/>
            <person name="Hauser L."/>
            <person name="Kyrpides N."/>
            <person name="Ivanova N."/>
            <person name="Pagani I."/>
            <person name="Kruse T."/>
            <person name="de Vos W.M."/>
            <person name="Boon N."/>
            <person name="Smidt H."/>
            <person name="Woyke T."/>
        </authorList>
    </citation>
    <scope>NUCLEOTIDE SEQUENCE [LARGE SCALE GENOMIC DNA]</scope>
    <source>
        <strain evidence="4">LMG P-21439 / DCA1</strain>
    </source>
</reference>
<proteinExistence type="predicted"/>
<dbReference type="EMBL" id="CP003344">
    <property type="protein sequence ID" value="AGA68214.1"/>
    <property type="molecule type" value="Genomic_DNA"/>
</dbReference>
<dbReference type="InterPro" id="IPR036188">
    <property type="entry name" value="FAD/NAD-bd_sf"/>
</dbReference>
<feature type="domain" description="FAD/NAD(P)-binding" evidence="1">
    <location>
        <begin position="153"/>
        <end position="357"/>
    </location>
</feature>
<evidence type="ECO:0000313" key="3">
    <source>
        <dbReference type="EMBL" id="AGA68214.1"/>
    </source>
</evidence>
<dbReference type="Gene3D" id="3.50.50.60">
    <property type="entry name" value="FAD/NAD(P)-binding domain"/>
    <property type="match status" value="2"/>
</dbReference>
<dbReference type="Pfam" id="PF14691">
    <property type="entry name" value="Fer4_20"/>
    <property type="match status" value="1"/>
</dbReference>
<dbReference type="SUPFAM" id="SSF51971">
    <property type="entry name" value="Nucleotide-binding domain"/>
    <property type="match status" value="1"/>
</dbReference>
<dbReference type="RefSeq" id="WP_015261216.1">
    <property type="nucleotide sequence ID" value="NC_019903.1"/>
</dbReference>
<keyword evidence="4" id="KW-1185">Reference proteome</keyword>
<dbReference type="InterPro" id="IPR009051">
    <property type="entry name" value="Helical_ferredxn"/>
</dbReference>
<name>L0F2Z0_DESDL</name>
<gene>
    <name evidence="3" type="ordered locus">Desdi_0685</name>
</gene>
<dbReference type="InterPro" id="IPR051394">
    <property type="entry name" value="Glutamate_Synthase"/>
</dbReference>
<dbReference type="HOGENOM" id="CLU_000422_3_1_9"/>
<dbReference type="Proteomes" id="UP000010797">
    <property type="component" value="Chromosome"/>
</dbReference>
<keyword evidence="3" id="KW-0560">Oxidoreductase</keyword>
<organism evidence="3 4">
    <name type="scientific">Desulfitobacterium dichloroeliminans (strain LMG P-21439 / DCA1)</name>
    <dbReference type="NCBI Taxonomy" id="871963"/>
    <lineage>
        <taxon>Bacteria</taxon>
        <taxon>Bacillati</taxon>
        <taxon>Bacillota</taxon>
        <taxon>Clostridia</taxon>
        <taxon>Eubacteriales</taxon>
        <taxon>Desulfitobacteriaceae</taxon>
        <taxon>Desulfitobacterium</taxon>
    </lineage>
</organism>
<evidence type="ECO:0000259" key="1">
    <source>
        <dbReference type="Pfam" id="PF07992"/>
    </source>
</evidence>
<feature type="domain" description="Dihydroprymidine dehydrogenase" evidence="2">
    <location>
        <begin position="23"/>
        <end position="140"/>
    </location>
</feature>
<dbReference type="EC" id="1.4.1.14" evidence="3"/>
<evidence type="ECO:0000259" key="2">
    <source>
        <dbReference type="Pfam" id="PF14691"/>
    </source>
</evidence>
<dbReference type="OrthoDB" id="9803192at2"/>
<dbReference type="Gene3D" id="1.10.1060.10">
    <property type="entry name" value="Alpha-helical ferredoxin"/>
    <property type="match status" value="1"/>
</dbReference>
<dbReference type="InterPro" id="IPR023753">
    <property type="entry name" value="FAD/NAD-binding_dom"/>
</dbReference>
<dbReference type="InterPro" id="IPR028261">
    <property type="entry name" value="DPD_II"/>
</dbReference>
<sequence length="524" mass="57933">MGKATGFLEYQRIDPKKRAPEERIQDWQEIKLPRDPEVIKTQGARCMNCGVPFCNGGVMLNGMVSGCPLHNLIPDWNELIYKGQWEEAYKRLSRTSPFAEFTSRVCPAPCEGACTEGYIMEPVTINCIEYEIIEKAFAEGWVKPKKGKATGKRVAVVGSGPAGLSAANYLNAVGHEVTVYERSDRPGGLLVYGIPNMKLEKTVVERRINLMKESGIQFILNTEVGKDIPAQGLVNQYDAVVLCTGATKARGLSVEGKDLKGVHFAVDFLKANTQCLLDGKLNEFKSDSLTKGSEDGNLIRNFDCTDLTGVCQGAEFISAEGKKVIIIGGGDTGTDCVATAIRHGCKSVHQFEIMPEPPAKRIEATNPWPEWPKKLKVDYGQEEAISLYGKDPRQYLINTKKIVGNEQGKVKEVHTVEINWKKDSSGRMVPQEVPNSEKVWEADLVLLAMGFLGPEDTIPKELNLKRDARSNLKAEYDDFETNVEKVFAAGDARRGQSLVVWAIQEGKLAAREVDKYLMGKSIIK</sequence>
<protein>
    <submittedName>
        <fullName evidence="3">NADPH-dependent glutamate synthase beta chain-like oxidoreductase</fullName>
        <ecNumber evidence="3">1.4.1.14</ecNumber>
    </submittedName>
</protein>
<dbReference type="GO" id="GO:0051536">
    <property type="term" value="F:iron-sulfur cluster binding"/>
    <property type="evidence" value="ECO:0007669"/>
    <property type="project" value="InterPro"/>
</dbReference>
<dbReference type="PRINTS" id="PR00419">
    <property type="entry name" value="ADXRDTASE"/>
</dbReference>
<evidence type="ECO:0000313" key="4">
    <source>
        <dbReference type="Proteomes" id="UP000010797"/>
    </source>
</evidence>
<dbReference type="GO" id="GO:0016040">
    <property type="term" value="F:glutamate synthase (NADH) activity"/>
    <property type="evidence" value="ECO:0007669"/>
    <property type="project" value="UniProtKB-EC"/>
</dbReference>
<dbReference type="SUPFAM" id="SSF46548">
    <property type="entry name" value="alpha-helical ferredoxin"/>
    <property type="match status" value="1"/>
</dbReference>
<dbReference type="STRING" id="871963.Desdi_0685"/>
<dbReference type="PANTHER" id="PTHR43100">
    <property type="entry name" value="GLUTAMATE SYNTHASE [NADPH] SMALL CHAIN"/>
    <property type="match status" value="1"/>
</dbReference>
<accession>L0F2Z0</accession>
<dbReference type="AlphaFoldDB" id="L0F2Z0"/>
<dbReference type="PANTHER" id="PTHR43100:SF1">
    <property type="entry name" value="GLUTAMATE SYNTHASE [NADPH] SMALL CHAIN"/>
    <property type="match status" value="1"/>
</dbReference>
<dbReference type="Pfam" id="PF07992">
    <property type="entry name" value="Pyr_redox_2"/>
    <property type="match status" value="1"/>
</dbReference>
<dbReference type="eggNOG" id="COG0493">
    <property type="taxonomic scope" value="Bacteria"/>
</dbReference>